<feature type="domain" description="G-protein coupled receptors family 1 profile" evidence="10">
    <location>
        <begin position="66"/>
        <end position="98"/>
    </location>
</feature>
<evidence type="ECO:0000256" key="5">
    <source>
        <dbReference type="ARBA" id="ARBA00023040"/>
    </source>
</evidence>
<evidence type="ECO:0000256" key="8">
    <source>
        <dbReference type="ARBA" id="ARBA00023224"/>
    </source>
</evidence>
<evidence type="ECO:0000256" key="3">
    <source>
        <dbReference type="ARBA" id="ARBA00022692"/>
    </source>
</evidence>
<name>A0A8S4Q9F1_OWEFU</name>
<dbReference type="Gene3D" id="1.20.1070.10">
    <property type="entry name" value="Rhodopsin 7-helix transmembrane proteins"/>
    <property type="match status" value="1"/>
</dbReference>
<keyword evidence="12" id="KW-1185">Reference proteome</keyword>
<evidence type="ECO:0000259" key="10">
    <source>
        <dbReference type="PROSITE" id="PS50262"/>
    </source>
</evidence>
<dbReference type="InterPro" id="IPR017452">
    <property type="entry name" value="GPCR_Rhodpsn_7TM"/>
</dbReference>
<evidence type="ECO:0000256" key="4">
    <source>
        <dbReference type="ARBA" id="ARBA00022989"/>
    </source>
</evidence>
<sequence length="98" mass="10596">MSANDYKNQTHVISHLEVGNESITSGYMDDLKGGKSSMNDMNEALDSFSIFMLTSNCVLSLMICGGNIPVVVSIISFKSLRTVSNMFLVSLAVADILI</sequence>
<keyword evidence="5" id="KW-0297">G-protein coupled receptor</keyword>
<dbReference type="EMBL" id="CAIIXF020000012">
    <property type="protein sequence ID" value="CAH1802458.1"/>
    <property type="molecule type" value="Genomic_DNA"/>
</dbReference>
<keyword evidence="2" id="KW-1003">Cell membrane</keyword>
<feature type="transmembrane region" description="Helical" evidence="9">
    <location>
        <begin position="48"/>
        <end position="77"/>
    </location>
</feature>
<dbReference type="PRINTS" id="PR00237">
    <property type="entry name" value="GPCRRHODOPSN"/>
</dbReference>
<accession>A0A8S4Q9F1</accession>
<dbReference type="GO" id="GO:0004930">
    <property type="term" value="F:G protein-coupled receptor activity"/>
    <property type="evidence" value="ECO:0007669"/>
    <property type="project" value="UniProtKB-KW"/>
</dbReference>
<dbReference type="PANTHER" id="PTHR24248">
    <property type="entry name" value="ADRENERGIC RECEPTOR-RELATED G-PROTEIN COUPLED RECEPTOR"/>
    <property type="match status" value="1"/>
</dbReference>
<evidence type="ECO:0000256" key="1">
    <source>
        <dbReference type="ARBA" id="ARBA00004651"/>
    </source>
</evidence>
<dbReference type="InterPro" id="IPR000276">
    <property type="entry name" value="GPCR_Rhodpsn"/>
</dbReference>
<dbReference type="Proteomes" id="UP000749559">
    <property type="component" value="Unassembled WGS sequence"/>
</dbReference>
<comment type="subcellular location">
    <subcellularLocation>
        <location evidence="1">Cell membrane</location>
        <topology evidence="1">Multi-pass membrane protein</topology>
    </subcellularLocation>
</comment>
<evidence type="ECO:0000313" key="11">
    <source>
        <dbReference type="EMBL" id="CAH1802458.1"/>
    </source>
</evidence>
<comment type="caution">
    <text evidence="11">The sequence shown here is derived from an EMBL/GenBank/DDBJ whole genome shotgun (WGS) entry which is preliminary data.</text>
</comment>
<evidence type="ECO:0000256" key="9">
    <source>
        <dbReference type="SAM" id="Phobius"/>
    </source>
</evidence>
<dbReference type="SUPFAM" id="SSF81321">
    <property type="entry name" value="Family A G protein-coupled receptor-like"/>
    <property type="match status" value="1"/>
</dbReference>
<dbReference type="GO" id="GO:0005886">
    <property type="term" value="C:plasma membrane"/>
    <property type="evidence" value="ECO:0007669"/>
    <property type="project" value="UniProtKB-SubCell"/>
</dbReference>
<keyword evidence="6 9" id="KW-0472">Membrane</keyword>
<evidence type="ECO:0000256" key="6">
    <source>
        <dbReference type="ARBA" id="ARBA00023136"/>
    </source>
</evidence>
<gene>
    <name evidence="11" type="ORF">OFUS_LOCUS26133</name>
</gene>
<dbReference type="PROSITE" id="PS50262">
    <property type="entry name" value="G_PROTEIN_RECEP_F1_2"/>
    <property type="match status" value="1"/>
</dbReference>
<evidence type="ECO:0000256" key="2">
    <source>
        <dbReference type="ARBA" id="ARBA00022475"/>
    </source>
</evidence>
<keyword evidence="7" id="KW-0675">Receptor</keyword>
<dbReference type="AlphaFoldDB" id="A0A8S4Q9F1"/>
<proteinExistence type="predicted"/>
<evidence type="ECO:0000256" key="7">
    <source>
        <dbReference type="ARBA" id="ARBA00023170"/>
    </source>
</evidence>
<protein>
    <recommendedName>
        <fullName evidence="10">G-protein coupled receptors family 1 profile domain-containing protein</fullName>
    </recommendedName>
</protein>
<evidence type="ECO:0000313" key="12">
    <source>
        <dbReference type="Proteomes" id="UP000749559"/>
    </source>
</evidence>
<feature type="non-terminal residue" evidence="11">
    <location>
        <position position="98"/>
    </location>
</feature>
<keyword evidence="4 9" id="KW-1133">Transmembrane helix</keyword>
<keyword evidence="8" id="KW-0807">Transducer</keyword>
<organism evidence="11 12">
    <name type="scientific">Owenia fusiformis</name>
    <name type="common">Polychaete worm</name>
    <dbReference type="NCBI Taxonomy" id="6347"/>
    <lineage>
        <taxon>Eukaryota</taxon>
        <taxon>Metazoa</taxon>
        <taxon>Spiralia</taxon>
        <taxon>Lophotrochozoa</taxon>
        <taxon>Annelida</taxon>
        <taxon>Polychaeta</taxon>
        <taxon>Sedentaria</taxon>
        <taxon>Canalipalpata</taxon>
        <taxon>Sabellida</taxon>
        <taxon>Oweniida</taxon>
        <taxon>Oweniidae</taxon>
        <taxon>Owenia</taxon>
    </lineage>
</organism>
<reference evidence="11" key="1">
    <citation type="submission" date="2022-03" db="EMBL/GenBank/DDBJ databases">
        <authorList>
            <person name="Martin C."/>
        </authorList>
    </citation>
    <scope>NUCLEOTIDE SEQUENCE</scope>
</reference>
<keyword evidence="3 9" id="KW-0812">Transmembrane</keyword>